<dbReference type="Gene3D" id="3.10.180.10">
    <property type="entry name" value="2,3-Dihydroxybiphenyl 1,2-Dioxygenase, domain 1"/>
    <property type="match status" value="1"/>
</dbReference>
<protein>
    <recommendedName>
        <fullName evidence="1">VOC domain-containing protein</fullName>
    </recommendedName>
</protein>
<dbReference type="Proteomes" id="UP000248706">
    <property type="component" value="Unassembled WGS sequence"/>
</dbReference>
<evidence type="ECO:0000259" key="1">
    <source>
        <dbReference type="PROSITE" id="PS51819"/>
    </source>
</evidence>
<proteinExistence type="predicted"/>
<sequence>MTQQETVTVKGLDFVSLQVRDLEASRRFYTEVLGFEALPQDRPESVVFRTEGGAVFALRVLMVDLDAVTRLGWGVGLWFATPNVEALHERVVNHGGKVVKPLADGPFGRLFVVADPDGYQITFHQAD</sequence>
<dbReference type="InterPro" id="IPR004360">
    <property type="entry name" value="Glyas_Fos-R_dOase_dom"/>
</dbReference>
<dbReference type="OrthoDB" id="9796521at2"/>
<evidence type="ECO:0000313" key="2">
    <source>
        <dbReference type="EMBL" id="RAQ95812.1"/>
    </source>
</evidence>
<dbReference type="Pfam" id="PF00903">
    <property type="entry name" value="Glyoxalase"/>
    <property type="match status" value="1"/>
</dbReference>
<dbReference type="InterPro" id="IPR029068">
    <property type="entry name" value="Glyas_Bleomycin-R_OHBP_Dase"/>
</dbReference>
<keyword evidence="3" id="KW-1185">Reference proteome</keyword>
<dbReference type="InterPro" id="IPR037523">
    <property type="entry name" value="VOC_core"/>
</dbReference>
<accession>A0A328VI85</accession>
<dbReference type="PANTHER" id="PTHR36503:SF1">
    <property type="entry name" value="BLR2520 PROTEIN"/>
    <property type="match status" value="1"/>
</dbReference>
<dbReference type="PANTHER" id="PTHR36503">
    <property type="entry name" value="BLR2520 PROTEIN"/>
    <property type="match status" value="1"/>
</dbReference>
<reference evidence="2 3" key="1">
    <citation type="submission" date="2016-08" db="EMBL/GenBank/DDBJ databases">
        <title>Analysis of Carbohydrate Active Enzymes in Thermogemmatispora T81 Reveals Carbohydrate Degradation Ability.</title>
        <authorList>
            <person name="Tomazini A."/>
            <person name="Lal S."/>
            <person name="Stott M."/>
            <person name="Henrissat B."/>
            <person name="Polikarpov I."/>
            <person name="Sparling R."/>
            <person name="Levin D.B."/>
        </authorList>
    </citation>
    <scope>NUCLEOTIDE SEQUENCE [LARGE SCALE GENOMIC DNA]</scope>
    <source>
        <strain evidence="2 3">T81</strain>
    </source>
</reference>
<comment type="caution">
    <text evidence="2">The sequence shown here is derived from an EMBL/GenBank/DDBJ whole genome shotgun (WGS) entry which is preliminary data.</text>
</comment>
<dbReference type="SUPFAM" id="SSF54593">
    <property type="entry name" value="Glyoxalase/Bleomycin resistance protein/Dihydroxybiphenyl dioxygenase"/>
    <property type="match status" value="1"/>
</dbReference>
<evidence type="ECO:0000313" key="3">
    <source>
        <dbReference type="Proteomes" id="UP000248706"/>
    </source>
</evidence>
<dbReference type="AlphaFoldDB" id="A0A328VI85"/>
<organism evidence="2 3">
    <name type="scientific">Thermogemmatispora tikiterensis</name>
    <dbReference type="NCBI Taxonomy" id="1825093"/>
    <lineage>
        <taxon>Bacteria</taxon>
        <taxon>Bacillati</taxon>
        <taxon>Chloroflexota</taxon>
        <taxon>Ktedonobacteria</taxon>
        <taxon>Thermogemmatisporales</taxon>
        <taxon>Thermogemmatisporaceae</taxon>
        <taxon>Thermogemmatispora</taxon>
    </lineage>
</organism>
<feature type="domain" description="VOC" evidence="1">
    <location>
        <begin position="11"/>
        <end position="126"/>
    </location>
</feature>
<dbReference type="EMBL" id="MCIF01000002">
    <property type="protein sequence ID" value="RAQ95812.1"/>
    <property type="molecule type" value="Genomic_DNA"/>
</dbReference>
<dbReference type="PROSITE" id="PS51819">
    <property type="entry name" value="VOC"/>
    <property type="match status" value="1"/>
</dbReference>
<name>A0A328VI85_9CHLR</name>
<gene>
    <name evidence="2" type="ORF">A4R35_09715</name>
</gene>